<dbReference type="EMBL" id="KV907494">
    <property type="protein sequence ID" value="OOG00220.1"/>
    <property type="molecule type" value="Genomic_DNA"/>
</dbReference>
<dbReference type="AlphaFoldDB" id="A0A1R3S0D0"/>
<organism evidence="1 2">
    <name type="scientific">Aspergillus carbonarius (strain ITEM 5010)</name>
    <dbReference type="NCBI Taxonomy" id="602072"/>
    <lineage>
        <taxon>Eukaryota</taxon>
        <taxon>Fungi</taxon>
        <taxon>Dikarya</taxon>
        <taxon>Ascomycota</taxon>
        <taxon>Pezizomycotina</taxon>
        <taxon>Eurotiomycetes</taxon>
        <taxon>Eurotiomycetidae</taxon>
        <taxon>Eurotiales</taxon>
        <taxon>Aspergillaceae</taxon>
        <taxon>Aspergillus</taxon>
        <taxon>Aspergillus subgen. Circumdati</taxon>
    </lineage>
</organism>
<evidence type="ECO:0000313" key="1">
    <source>
        <dbReference type="EMBL" id="OOG00220.1"/>
    </source>
</evidence>
<accession>A0A1R3S0D0</accession>
<sequence length="59" mass="6636">MRAFRSKKSKGQDAVGIYIVKSVTFGKPVADLNSIHREPCDEKDRFLKGAGRQDMAMHL</sequence>
<evidence type="ECO:0000313" key="2">
    <source>
        <dbReference type="Proteomes" id="UP000188318"/>
    </source>
</evidence>
<dbReference type="VEuPathDB" id="FungiDB:ASPCADRAFT_204116"/>
<proteinExistence type="predicted"/>
<name>A0A1R3S0D0_ASPC5</name>
<gene>
    <name evidence="1" type="ORF">ASPCADRAFT_204116</name>
</gene>
<dbReference type="OrthoDB" id="3934656at2759"/>
<protein>
    <submittedName>
        <fullName evidence="1">Uncharacterized protein</fullName>
    </submittedName>
</protein>
<keyword evidence="2" id="KW-1185">Reference proteome</keyword>
<dbReference type="Proteomes" id="UP000188318">
    <property type="component" value="Unassembled WGS sequence"/>
</dbReference>
<reference evidence="2" key="1">
    <citation type="journal article" date="2017" name="Genome Biol.">
        <title>Comparative genomics reveals high biological diversity and specific adaptations in the industrially and medically important fungal genus Aspergillus.</title>
        <authorList>
            <person name="de Vries R.P."/>
            <person name="Riley R."/>
            <person name="Wiebenga A."/>
            <person name="Aguilar-Osorio G."/>
            <person name="Amillis S."/>
            <person name="Uchima C.A."/>
            <person name="Anderluh G."/>
            <person name="Asadollahi M."/>
            <person name="Askin M."/>
            <person name="Barry K."/>
            <person name="Battaglia E."/>
            <person name="Bayram O."/>
            <person name="Benocci T."/>
            <person name="Braus-Stromeyer S.A."/>
            <person name="Caldana C."/>
            <person name="Canovas D."/>
            <person name="Cerqueira G.C."/>
            <person name="Chen F."/>
            <person name="Chen W."/>
            <person name="Choi C."/>
            <person name="Clum A."/>
            <person name="Dos Santos R.A."/>
            <person name="Damasio A.R."/>
            <person name="Diallinas G."/>
            <person name="Emri T."/>
            <person name="Fekete E."/>
            <person name="Flipphi M."/>
            <person name="Freyberg S."/>
            <person name="Gallo A."/>
            <person name="Gournas C."/>
            <person name="Habgood R."/>
            <person name="Hainaut M."/>
            <person name="Harispe M.L."/>
            <person name="Henrissat B."/>
            <person name="Hilden K.S."/>
            <person name="Hope R."/>
            <person name="Hossain A."/>
            <person name="Karabika E."/>
            <person name="Karaffa L."/>
            <person name="Karanyi Z."/>
            <person name="Krasevec N."/>
            <person name="Kuo A."/>
            <person name="Kusch H."/>
            <person name="LaButti K."/>
            <person name="Lagendijk E.L."/>
            <person name="Lapidus A."/>
            <person name="Levasseur A."/>
            <person name="Lindquist E."/>
            <person name="Lipzen A."/>
            <person name="Logrieco A.F."/>
            <person name="MacCabe A."/>
            <person name="Maekelae M.R."/>
            <person name="Malavazi I."/>
            <person name="Melin P."/>
            <person name="Meyer V."/>
            <person name="Mielnichuk N."/>
            <person name="Miskei M."/>
            <person name="Molnar A.P."/>
            <person name="Mule G."/>
            <person name="Ngan C.Y."/>
            <person name="Orejas M."/>
            <person name="Orosz E."/>
            <person name="Ouedraogo J.P."/>
            <person name="Overkamp K.M."/>
            <person name="Park H.-S."/>
            <person name="Perrone G."/>
            <person name="Piumi F."/>
            <person name="Punt P.J."/>
            <person name="Ram A.F."/>
            <person name="Ramon A."/>
            <person name="Rauscher S."/>
            <person name="Record E."/>
            <person name="Riano-Pachon D.M."/>
            <person name="Robert V."/>
            <person name="Roehrig J."/>
            <person name="Ruller R."/>
            <person name="Salamov A."/>
            <person name="Salih N.S."/>
            <person name="Samson R.A."/>
            <person name="Sandor E."/>
            <person name="Sanguinetti M."/>
            <person name="Schuetze T."/>
            <person name="Sepcic K."/>
            <person name="Shelest E."/>
            <person name="Sherlock G."/>
            <person name="Sophianopoulou V."/>
            <person name="Squina F.M."/>
            <person name="Sun H."/>
            <person name="Susca A."/>
            <person name="Todd R.B."/>
            <person name="Tsang A."/>
            <person name="Unkles S.E."/>
            <person name="van de Wiele N."/>
            <person name="van Rossen-Uffink D."/>
            <person name="Oliveira J.V."/>
            <person name="Vesth T.C."/>
            <person name="Visser J."/>
            <person name="Yu J.-H."/>
            <person name="Zhou M."/>
            <person name="Andersen M.R."/>
            <person name="Archer D.B."/>
            <person name="Baker S.E."/>
            <person name="Benoit I."/>
            <person name="Brakhage A.A."/>
            <person name="Braus G.H."/>
            <person name="Fischer R."/>
            <person name="Frisvad J.C."/>
            <person name="Goldman G.H."/>
            <person name="Houbraken J."/>
            <person name="Oakley B."/>
            <person name="Pocsi I."/>
            <person name="Scazzocchio C."/>
            <person name="Seiboth B."/>
            <person name="vanKuyk P.A."/>
            <person name="Wortman J."/>
            <person name="Dyer P.S."/>
            <person name="Grigoriev I.V."/>
        </authorList>
    </citation>
    <scope>NUCLEOTIDE SEQUENCE [LARGE SCALE GENOMIC DNA]</scope>
    <source>
        <strain evidence="2">ITEM 5010</strain>
    </source>
</reference>